<evidence type="ECO:0000256" key="4">
    <source>
        <dbReference type="ARBA" id="ARBA00022801"/>
    </source>
</evidence>
<keyword evidence="4" id="KW-0378">Hydrolase</keyword>
<dbReference type="SUPFAM" id="SSF53474">
    <property type="entry name" value="alpha/beta-Hydrolases"/>
    <property type="match status" value="1"/>
</dbReference>
<evidence type="ECO:0000256" key="2">
    <source>
        <dbReference type="ARBA" id="ARBA00010758"/>
    </source>
</evidence>
<keyword evidence="10" id="KW-0812">Transmembrane</keyword>
<comment type="similarity">
    <text evidence="2">Belongs to the palmitoyl-protein thioesterase family.</text>
</comment>
<evidence type="ECO:0000313" key="12">
    <source>
        <dbReference type="Proteomes" id="UP000670152"/>
    </source>
</evidence>
<name>A0A836FQP8_9HYME</name>
<comment type="function">
    <text evidence="9">Catalyzes the cleavage of thioester bonds from S-palmitoyl-CoA or S-palmitoyl-N-acetylcysteamine (unbranched structures) but does not have activity against palmitoylcysteine or palmitoylated proteins, branched structures or bulky head groups. Conversely, hydrolyzes both long and short chain fatty acyl-CoA substrate.</text>
</comment>
<dbReference type="InterPro" id="IPR029058">
    <property type="entry name" value="AB_hydrolase_fold"/>
</dbReference>
<feature type="non-terminal residue" evidence="11">
    <location>
        <position position="1"/>
    </location>
</feature>
<keyword evidence="5" id="KW-0325">Glycoprotein</keyword>
<evidence type="ECO:0000256" key="3">
    <source>
        <dbReference type="ARBA" id="ARBA00022729"/>
    </source>
</evidence>
<dbReference type="OrthoDB" id="155976at2759"/>
<dbReference type="GO" id="GO:0016790">
    <property type="term" value="F:thiolester hydrolase activity"/>
    <property type="evidence" value="ECO:0007669"/>
    <property type="project" value="TreeGrafter"/>
</dbReference>
<evidence type="ECO:0000256" key="6">
    <source>
        <dbReference type="ARBA" id="ARBA00023228"/>
    </source>
</evidence>
<dbReference type="PANTHER" id="PTHR11247">
    <property type="entry name" value="PALMITOYL-PROTEIN THIOESTERASE/DOLICHYLDIPHOSPHATASE 1"/>
    <property type="match status" value="1"/>
</dbReference>
<dbReference type="EC" id="3.1.2.2" evidence="7"/>
<evidence type="ECO:0000256" key="5">
    <source>
        <dbReference type="ARBA" id="ARBA00023180"/>
    </source>
</evidence>
<sequence length="271" mass="31420">LIYISSQMHPGTPVYNTVRFAGWSSLKPMWKQVEEIGMDVLSIGATFPEGINLIGYSQGGLLARAILQRFPMHNVRNFISLSSPQAGQYGTRFLRLIFPDLACETAYELFYSRLGQYTSVGNYWNDPHHQVTNFNLFYVSSILLYILIYIYFFQEFYYKYNKFLPYVNNEINGFNNSDYKIGLTKLKRMILIGGPNDGVITPWESSHFGYYDNNNTVVDMRDRDIYKFDTIGLKTLDKQGKLKIIEVPGISHTEWHTNISIVDQFLLPYLE</sequence>
<dbReference type="Gene3D" id="3.40.50.1820">
    <property type="entry name" value="alpha/beta hydrolase"/>
    <property type="match status" value="1"/>
</dbReference>
<accession>A0A836FQP8</accession>
<keyword evidence="12" id="KW-1185">Reference proteome</keyword>
<comment type="caution">
    <text evidence="11">The sequence shown here is derived from an EMBL/GenBank/DDBJ whole genome shotgun (WGS) entry which is preliminary data.</text>
</comment>
<dbReference type="AlphaFoldDB" id="A0A836FQP8"/>
<dbReference type="PANTHER" id="PTHR11247:SF27">
    <property type="entry name" value="LYSOSOMAL THIOESTERASE PPT2"/>
    <property type="match status" value="1"/>
</dbReference>
<gene>
    <name evidence="11" type="primary">Ppt2</name>
    <name evidence="11" type="ORF">G6Z77_0009193</name>
</gene>
<feature type="non-terminal residue" evidence="11">
    <location>
        <position position="271"/>
    </location>
</feature>
<evidence type="ECO:0000256" key="7">
    <source>
        <dbReference type="ARBA" id="ARBA00038848"/>
    </source>
</evidence>
<feature type="transmembrane region" description="Helical" evidence="10">
    <location>
        <begin position="136"/>
        <end position="153"/>
    </location>
</feature>
<evidence type="ECO:0000256" key="9">
    <source>
        <dbReference type="ARBA" id="ARBA00093353"/>
    </source>
</evidence>
<evidence type="ECO:0000256" key="8">
    <source>
        <dbReference type="ARBA" id="ARBA00093223"/>
    </source>
</evidence>
<protein>
    <recommendedName>
        <fullName evidence="7">palmitoyl-CoA hydrolase</fullName>
        <ecNumber evidence="7">3.1.2.2</ecNumber>
    </recommendedName>
</protein>
<comment type="catalytic activity">
    <reaction evidence="8">
        <text>S-hexadecanoyl-N-acetylcysteamine + H2O = N-acetylcysteamine + hexadecanoate + H(+)</text>
        <dbReference type="Rhea" id="RHEA:84099"/>
        <dbReference type="ChEBI" id="CHEBI:7896"/>
        <dbReference type="ChEBI" id="CHEBI:15377"/>
        <dbReference type="ChEBI" id="CHEBI:15378"/>
        <dbReference type="ChEBI" id="CHEBI:74410"/>
        <dbReference type="ChEBI" id="CHEBI:233601"/>
    </reaction>
</comment>
<organism evidence="11 12">
    <name type="scientific">Acromyrmex heyeri</name>
    <dbReference type="NCBI Taxonomy" id="230685"/>
    <lineage>
        <taxon>Eukaryota</taxon>
        <taxon>Metazoa</taxon>
        <taxon>Ecdysozoa</taxon>
        <taxon>Arthropoda</taxon>
        <taxon>Hexapoda</taxon>
        <taxon>Insecta</taxon>
        <taxon>Pterygota</taxon>
        <taxon>Neoptera</taxon>
        <taxon>Endopterygota</taxon>
        <taxon>Hymenoptera</taxon>
        <taxon>Apocrita</taxon>
        <taxon>Aculeata</taxon>
        <taxon>Formicoidea</taxon>
        <taxon>Formicidae</taxon>
        <taxon>Myrmicinae</taxon>
        <taxon>Acromyrmex</taxon>
    </lineage>
</organism>
<dbReference type="Proteomes" id="UP000670152">
    <property type="component" value="Unassembled WGS sequence"/>
</dbReference>
<keyword evidence="6" id="KW-0458">Lysosome</keyword>
<evidence type="ECO:0000313" key="11">
    <source>
        <dbReference type="EMBL" id="KAG5343261.1"/>
    </source>
</evidence>
<keyword evidence="10" id="KW-0472">Membrane</keyword>
<keyword evidence="10" id="KW-1133">Transmembrane helix</keyword>
<dbReference type="GO" id="GO:0005764">
    <property type="term" value="C:lysosome"/>
    <property type="evidence" value="ECO:0007669"/>
    <property type="project" value="UniProtKB-SubCell"/>
</dbReference>
<keyword evidence="3" id="KW-0732">Signal</keyword>
<evidence type="ECO:0000256" key="1">
    <source>
        <dbReference type="ARBA" id="ARBA00004371"/>
    </source>
</evidence>
<proteinExistence type="inferred from homology"/>
<evidence type="ECO:0000256" key="10">
    <source>
        <dbReference type="SAM" id="Phobius"/>
    </source>
</evidence>
<dbReference type="Pfam" id="PF02089">
    <property type="entry name" value="Palm_thioest"/>
    <property type="match status" value="2"/>
</dbReference>
<dbReference type="EMBL" id="JAANIB010001678">
    <property type="protein sequence ID" value="KAG5343261.1"/>
    <property type="molecule type" value="Genomic_DNA"/>
</dbReference>
<reference evidence="11 12" key="1">
    <citation type="submission" date="2020-02" db="EMBL/GenBank/DDBJ databases">
        <title>Relaxed selection underlies rapid genomic changes in the transitions from sociality to social parasitism in ants.</title>
        <authorList>
            <person name="Bi X."/>
        </authorList>
    </citation>
    <scope>NUCLEOTIDE SEQUENCE [LARGE SCALE GENOMIC DNA]</scope>
    <source>
        <strain evidence="11">BGI-DK2014b</strain>
        <tissue evidence="11">Whole body</tissue>
    </source>
</reference>
<comment type="subcellular location">
    <subcellularLocation>
        <location evidence="1">Lysosome</location>
    </subcellularLocation>
</comment>